<dbReference type="PROSITE" id="PS50983">
    <property type="entry name" value="FE_B12_PBP"/>
    <property type="match status" value="1"/>
</dbReference>
<evidence type="ECO:0000313" key="10">
    <source>
        <dbReference type="Proteomes" id="UP000018680"/>
    </source>
</evidence>
<dbReference type="Pfam" id="PF01497">
    <property type="entry name" value="Peripla_BP_2"/>
    <property type="match status" value="1"/>
</dbReference>
<keyword evidence="10" id="KW-1185">Reference proteome</keyword>
<keyword evidence="5 7" id="KW-0732">Signal</keyword>
<accession>V5WJW1</accession>
<evidence type="ECO:0000313" key="9">
    <source>
        <dbReference type="EMBL" id="AHC16087.1"/>
    </source>
</evidence>
<feature type="compositionally biased region" description="Low complexity" evidence="6">
    <location>
        <begin position="29"/>
        <end position="39"/>
    </location>
</feature>
<dbReference type="KEGG" id="slr:L21SP2_2735"/>
<dbReference type="InterPro" id="IPR002491">
    <property type="entry name" value="ABC_transptr_periplasmic_BD"/>
</dbReference>
<dbReference type="EMBL" id="CP006939">
    <property type="protein sequence ID" value="AHC16087.1"/>
    <property type="molecule type" value="Genomic_DNA"/>
</dbReference>
<keyword evidence="3" id="KW-0813">Transport</keyword>
<feature type="region of interest" description="Disordered" evidence="6">
    <location>
        <begin position="29"/>
        <end position="56"/>
    </location>
</feature>
<name>V5WJW1_9SPIO</name>
<dbReference type="RefSeq" id="WP_024268985.1">
    <property type="nucleotide sequence ID" value="NC_023035.1"/>
</dbReference>
<evidence type="ECO:0000256" key="6">
    <source>
        <dbReference type="SAM" id="MobiDB-lite"/>
    </source>
</evidence>
<feature type="domain" description="Fe/B12 periplasmic-binding" evidence="8">
    <location>
        <begin position="75"/>
        <end position="350"/>
    </location>
</feature>
<dbReference type="Proteomes" id="UP000018680">
    <property type="component" value="Chromosome"/>
</dbReference>
<evidence type="ECO:0000256" key="7">
    <source>
        <dbReference type="SAM" id="SignalP"/>
    </source>
</evidence>
<comment type="subcellular location">
    <subcellularLocation>
        <location evidence="1">Cell envelope</location>
    </subcellularLocation>
</comment>
<feature type="chain" id="PRO_5004743095" evidence="7">
    <location>
        <begin position="23"/>
        <end position="360"/>
    </location>
</feature>
<evidence type="ECO:0000259" key="8">
    <source>
        <dbReference type="PROSITE" id="PS50983"/>
    </source>
</evidence>
<dbReference type="GO" id="GO:0030288">
    <property type="term" value="C:outer membrane-bounded periplasmic space"/>
    <property type="evidence" value="ECO:0007669"/>
    <property type="project" value="TreeGrafter"/>
</dbReference>
<keyword evidence="4" id="KW-0410">Iron transport</keyword>
<evidence type="ECO:0000256" key="2">
    <source>
        <dbReference type="ARBA" id="ARBA00008814"/>
    </source>
</evidence>
<evidence type="ECO:0000256" key="5">
    <source>
        <dbReference type="ARBA" id="ARBA00022729"/>
    </source>
</evidence>
<sequence length="360" mass="39503">MQFRSFFVVSIIFIFTAFPLFASGSGESGTSAGEGAQSQTSEAAETQGDESSSGNFPVEISHSYGATVVETKPRRVVSIGYSEQDPILALGYTPVALRYWFGDYPNSVWPWAQDELGSGEPEVLQMAYGELDFERIASLEPDVIIATHAGISAEEYDTLSVIAPTIPEPEGFAAFSVPWQEQTRVIARALGENERGETVISRVEEQIRDVARRNPDFQDQEIVFASPAQGQGQFWVFSPDTPPLRFLTSMGFSFPEELRELVGDKDAAQISGEQVRLLNTDVLVLQMPSWEAYRELLENDLFSGLEVASEGRIIPFFGSDDPLYGALSFSTVLSLSYAAEEFEELLQAASDGNPQTAVAR</sequence>
<evidence type="ECO:0000256" key="1">
    <source>
        <dbReference type="ARBA" id="ARBA00004196"/>
    </source>
</evidence>
<evidence type="ECO:0000256" key="4">
    <source>
        <dbReference type="ARBA" id="ARBA00022496"/>
    </source>
</evidence>
<keyword evidence="4" id="KW-0406">Ion transport</keyword>
<comment type="similarity">
    <text evidence="2">Belongs to the bacterial solute-binding protein 8 family.</text>
</comment>
<dbReference type="PANTHER" id="PTHR30532:SF24">
    <property type="entry name" value="FERRIC ENTEROBACTIN-BINDING PERIPLASMIC PROTEIN FEPB"/>
    <property type="match status" value="1"/>
</dbReference>
<dbReference type="eggNOG" id="COG0614">
    <property type="taxonomic scope" value="Bacteria"/>
</dbReference>
<organism evidence="9 10">
    <name type="scientific">Salinispira pacifica</name>
    <dbReference type="NCBI Taxonomy" id="1307761"/>
    <lineage>
        <taxon>Bacteria</taxon>
        <taxon>Pseudomonadati</taxon>
        <taxon>Spirochaetota</taxon>
        <taxon>Spirochaetia</taxon>
        <taxon>Spirochaetales</taxon>
        <taxon>Spirochaetaceae</taxon>
        <taxon>Salinispira</taxon>
    </lineage>
</organism>
<dbReference type="SUPFAM" id="SSF53807">
    <property type="entry name" value="Helical backbone' metal receptor"/>
    <property type="match status" value="1"/>
</dbReference>
<reference evidence="9 10" key="1">
    <citation type="journal article" date="2015" name="Stand. Genomic Sci.">
        <title>Complete genome sequence and description of Salinispira pacifica gen. nov., sp. nov., a novel spirochaete isolated form a hypersaline microbial mat.</title>
        <authorList>
            <person name="Ben Hania W."/>
            <person name="Joseph M."/>
            <person name="Schumann P."/>
            <person name="Bunk B."/>
            <person name="Fiebig A."/>
            <person name="Sproer C."/>
            <person name="Klenk H.P."/>
            <person name="Fardeau M.L."/>
            <person name="Spring S."/>
        </authorList>
    </citation>
    <scope>NUCLEOTIDE SEQUENCE [LARGE SCALE GENOMIC DNA]</scope>
    <source>
        <strain evidence="9 10">L21-RPul-D2</strain>
    </source>
</reference>
<dbReference type="InterPro" id="IPR051313">
    <property type="entry name" value="Bact_iron-sidero_bind"/>
</dbReference>
<dbReference type="Gene3D" id="3.40.50.1980">
    <property type="entry name" value="Nitrogenase molybdenum iron protein domain"/>
    <property type="match status" value="2"/>
</dbReference>
<dbReference type="HOGENOM" id="CLU_038034_1_1_12"/>
<dbReference type="STRING" id="1307761.L21SP2_2735"/>
<feature type="signal peptide" evidence="7">
    <location>
        <begin position="1"/>
        <end position="22"/>
    </location>
</feature>
<dbReference type="AlphaFoldDB" id="V5WJW1"/>
<dbReference type="OrthoDB" id="1846031at2"/>
<proteinExistence type="inferred from homology"/>
<dbReference type="GO" id="GO:1901678">
    <property type="term" value="P:iron coordination entity transport"/>
    <property type="evidence" value="ECO:0007669"/>
    <property type="project" value="UniProtKB-ARBA"/>
</dbReference>
<keyword evidence="4" id="KW-0408">Iron</keyword>
<evidence type="ECO:0000256" key="3">
    <source>
        <dbReference type="ARBA" id="ARBA00022448"/>
    </source>
</evidence>
<feature type="compositionally biased region" description="Polar residues" evidence="6">
    <location>
        <begin position="40"/>
        <end position="55"/>
    </location>
</feature>
<protein>
    <submittedName>
        <fullName evidence="9">ABC-type Fe3+-siderophore transport system, periplasmic iron-binding component</fullName>
    </submittedName>
</protein>
<dbReference type="PANTHER" id="PTHR30532">
    <property type="entry name" value="IRON III DICITRATE-BINDING PERIPLASMIC PROTEIN"/>
    <property type="match status" value="1"/>
</dbReference>
<gene>
    <name evidence="9" type="ORF">L21SP2_2735</name>
</gene>